<sequence>MVRRKRLPKYQRTAGRNDTTRNIDLGDEIKREKEQCNTLNMEYSWTDVCKKIPKCMLFHVDELREIASRGLGPCSYKMVDEFLMFAFEKLIEENALTVEKFIVLQERADSLIFSDAQIMFKAIAAIRRKFNETANKPANNIKLTDYETVSLIGLKFDYKERVSDSGRTKPAENTREIVDSSLKFKTEGMEPVGATTGPRFLNEEYEEKVDEYYKNQAPTISRQIFKRRIIDTLKSANSESELADFLGFEAIEFVEYIIEHRDSIIASDSDGRTSTQSQEQQVWKTVTKMDKISKKMSSERGKKTKKKIMTLNL</sequence>
<evidence type="ECO:0000313" key="2">
    <source>
        <dbReference type="EMBL" id="KAK9296410.1"/>
    </source>
</evidence>
<name>A0AAW0ZFS0_9HYME</name>
<dbReference type="AlphaFoldDB" id="A0AAW0ZFS0"/>
<organism evidence="2 3">
    <name type="scientific">Tetragonisca angustula</name>
    <dbReference type="NCBI Taxonomy" id="166442"/>
    <lineage>
        <taxon>Eukaryota</taxon>
        <taxon>Metazoa</taxon>
        <taxon>Ecdysozoa</taxon>
        <taxon>Arthropoda</taxon>
        <taxon>Hexapoda</taxon>
        <taxon>Insecta</taxon>
        <taxon>Pterygota</taxon>
        <taxon>Neoptera</taxon>
        <taxon>Endopterygota</taxon>
        <taxon>Hymenoptera</taxon>
        <taxon>Apocrita</taxon>
        <taxon>Aculeata</taxon>
        <taxon>Apoidea</taxon>
        <taxon>Anthophila</taxon>
        <taxon>Apidae</taxon>
        <taxon>Tetragonisca</taxon>
    </lineage>
</organism>
<dbReference type="EMBL" id="JAWNGG020000214">
    <property type="protein sequence ID" value="KAK9296410.1"/>
    <property type="molecule type" value="Genomic_DNA"/>
</dbReference>
<evidence type="ECO:0000256" key="1">
    <source>
        <dbReference type="SAM" id="MobiDB-lite"/>
    </source>
</evidence>
<accession>A0AAW0ZFS0</accession>
<protein>
    <submittedName>
        <fullName evidence="2">Uncharacterized protein</fullName>
    </submittedName>
</protein>
<gene>
    <name evidence="2" type="ORF">QLX08_009567</name>
</gene>
<keyword evidence="3" id="KW-1185">Reference proteome</keyword>
<comment type="caution">
    <text evidence="2">The sequence shown here is derived from an EMBL/GenBank/DDBJ whole genome shotgun (WGS) entry which is preliminary data.</text>
</comment>
<proteinExistence type="predicted"/>
<feature type="region of interest" description="Disordered" evidence="1">
    <location>
        <begin position="1"/>
        <end position="21"/>
    </location>
</feature>
<dbReference type="Proteomes" id="UP001432146">
    <property type="component" value="Unassembled WGS sequence"/>
</dbReference>
<evidence type="ECO:0000313" key="3">
    <source>
        <dbReference type="Proteomes" id="UP001432146"/>
    </source>
</evidence>
<reference evidence="2 3" key="1">
    <citation type="submission" date="2024-05" db="EMBL/GenBank/DDBJ databases">
        <title>The nuclear and mitochondrial genome assemblies of Tetragonisca angustula (Apidae: Meliponini), a tiny yet remarkable pollinator in the Neotropics.</title>
        <authorList>
            <person name="Ferrari R."/>
            <person name="Ricardo P.C."/>
            <person name="Dias F.C."/>
            <person name="Araujo N.S."/>
            <person name="Soares D.O."/>
            <person name="Zhou Q.-S."/>
            <person name="Zhu C.-D."/>
            <person name="Coutinho L."/>
            <person name="Airas M.C."/>
            <person name="Batista T.M."/>
        </authorList>
    </citation>
    <scope>NUCLEOTIDE SEQUENCE [LARGE SCALE GENOMIC DNA]</scope>
    <source>
        <strain evidence="2">ASF017062</strain>
        <tissue evidence="2">Abdomen</tissue>
    </source>
</reference>